<evidence type="ECO:0000256" key="8">
    <source>
        <dbReference type="ARBA" id="ARBA00022824"/>
    </source>
</evidence>
<dbReference type="PROSITE" id="PS00086">
    <property type="entry name" value="CYTOCHROME_P450"/>
    <property type="match status" value="1"/>
</dbReference>
<dbReference type="InterPro" id="IPR050196">
    <property type="entry name" value="Cytochrome_P450_Monoox"/>
</dbReference>
<comment type="similarity">
    <text evidence="5 15">Belongs to the cytochrome P450 family.</text>
</comment>
<dbReference type="EMBL" id="CAVLGL010000081">
    <property type="protein sequence ID" value="CAK1586991.1"/>
    <property type="molecule type" value="Genomic_DNA"/>
</dbReference>
<dbReference type="GO" id="GO:0005789">
    <property type="term" value="C:endoplasmic reticulum membrane"/>
    <property type="evidence" value="ECO:0007669"/>
    <property type="project" value="UniProtKB-SubCell"/>
</dbReference>
<keyword evidence="18" id="KW-1185">Reference proteome</keyword>
<keyword evidence="8" id="KW-0256">Endoplasmic reticulum</keyword>
<keyword evidence="16" id="KW-0732">Signal</keyword>
<keyword evidence="13" id="KW-0472">Membrane</keyword>
<dbReference type="PANTHER" id="PTHR24291:SF189">
    <property type="entry name" value="CYTOCHROME P450 4C3-RELATED"/>
    <property type="match status" value="1"/>
</dbReference>
<comment type="subcellular location">
    <subcellularLocation>
        <location evidence="4">Endoplasmic reticulum membrane</location>
        <topology evidence="4">Peripheral membrane protein</topology>
    </subcellularLocation>
    <subcellularLocation>
        <location evidence="3">Microsome membrane</location>
        <topology evidence="3">Peripheral membrane protein</topology>
    </subcellularLocation>
</comment>
<dbReference type="PANTHER" id="PTHR24291">
    <property type="entry name" value="CYTOCHROME P450 FAMILY 4"/>
    <property type="match status" value="1"/>
</dbReference>
<evidence type="ECO:0000256" key="3">
    <source>
        <dbReference type="ARBA" id="ARBA00004174"/>
    </source>
</evidence>
<name>A0AAV1KVB7_9NEOP</name>
<evidence type="ECO:0000256" key="2">
    <source>
        <dbReference type="ARBA" id="ARBA00003690"/>
    </source>
</evidence>
<comment type="cofactor">
    <cofactor evidence="1 14">
        <name>heme</name>
        <dbReference type="ChEBI" id="CHEBI:30413"/>
    </cofactor>
</comment>
<evidence type="ECO:0000256" key="10">
    <source>
        <dbReference type="ARBA" id="ARBA00023002"/>
    </source>
</evidence>
<evidence type="ECO:0000256" key="16">
    <source>
        <dbReference type="SAM" id="SignalP"/>
    </source>
</evidence>
<dbReference type="PRINTS" id="PR00463">
    <property type="entry name" value="EP450I"/>
</dbReference>
<keyword evidence="12 15" id="KW-0503">Monooxygenase</keyword>
<keyword evidence="7 14" id="KW-0479">Metal-binding</keyword>
<feature type="chain" id="PRO_5043595105" description="Cytochrome P450" evidence="16">
    <location>
        <begin position="23"/>
        <end position="491"/>
    </location>
</feature>
<evidence type="ECO:0000256" key="14">
    <source>
        <dbReference type="PIRSR" id="PIRSR602401-1"/>
    </source>
</evidence>
<dbReference type="InterPro" id="IPR001128">
    <property type="entry name" value="Cyt_P450"/>
</dbReference>
<dbReference type="Gene3D" id="1.10.630.10">
    <property type="entry name" value="Cytochrome P450"/>
    <property type="match status" value="1"/>
</dbReference>
<dbReference type="InterPro" id="IPR036396">
    <property type="entry name" value="Cyt_P450_sf"/>
</dbReference>
<evidence type="ECO:0000256" key="15">
    <source>
        <dbReference type="RuleBase" id="RU000461"/>
    </source>
</evidence>
<dbReference type="GO" id="GO:0016705">
    <property type="term" value="F:oxidoreductase activity, acting on paired donors, with incorporation or reduction of molecular oxygen"/>
    <property type="evidence" value="ECO:0007669"/>
    <property type="project" value="InterPro"/>
</dbReference>
<dbReference type="AlphaFoldDB" id="A0AAV1KVB7"/>
<evidence type="ECO:0000256" key="9">
    <source>
        <dbReference type="ARBA" id="ARBA00022848"/>
    </source>
</evidence>
<evidence type="ECO:0000256" key="6">
    <source>
        <dbReference type="ARBA" id="ARBA00022617"/>
    </source>
</evidence>
<comment type="caution">
    <text evidence="17">The sequence shown here is derived from an EMBL/GenBank/DDBJ whole genome shotgun (WGS) entry which is preliminary data.</text>
</comment>
<keyword evidence="9" id="KW-0492">Microsome</keyword>
<keyword evidence="10 15" id="KW-0560">Oxidoreductase</keyword>
<dbReference type="GO" id="GO:0020037">
    <property type="term" value="F:heme binding"/>
    <property type="evidence" value="ECO:0007669"/>
    <property type="project" value="InterPro"/>
</dbReference>
<evidence type="ECO:0000313" key="18">
    <source>
        <dbReference type="Proteomes" id="UP001314205"/>
    </source>
</evidence>
<evidence type="ECO:0000256" key="13">
    <source>
        <dbReference type="ARBA" id="ARBA00023136"/>
    </source>
</evidence>
<feature type="signal peptide" evidence="16">
    <location>
        <begin position="1"/>
        <end position="22"/>
    </location>
</feature>
<dbReference type="Proteomes" id="UP001314205">
    <property type="component" value="Unassembled WGS sequence"/>
</dbReference>
<feature type="binding site" description="axial binding residue" evidence="14">
    <location>
        <position position="441"/>
    </location>
    <ligand>
        <name>heme</name>
        <dbReference type="ChEBI" id="CHEBI:30413"/>
    </ligand>
    <ligandPart>
        <name>Fe</name>
        <dbReference type="ChEBI" id="CHEBI:18248"/>
    </ligandPart>
</feature>
<evidence type="ECO:0000256" key="1">
    <source>
        <dbReference type="ARBA" id="ARBA00001971"/>
    </source>
</evidence>
<evidence type="ECO:0000256" key="11">
    <source>
        <dbReference type="ARBA" id="ARBA00023004"/>
    </source>
</evidence>
<dbReference type="SUPFAM" id="SSF48264">
    <property type="entry name" value="Cytochrome P450"/>
    <property type="match status" value="1"/>
</dbReference>
<accession>A0AAV1KVB7</accession>
<dbReference type="InterPro" id="IPR002401">
    <property type="entry name" value="Cyt_P450_E_grp-I"/>
</dbReference>
<dbReference type="GO" id="GO:0004497">
    <property type="term" value="F:monooxygenase activity"/>
    <property type="evidence" value="ECO:0007669"/>
    <property type="project" value="UniProtKB-KW"/>
</dbReference>
<protein>
    <recommendedName>
        <fullName evidence="19">Cytochrome P450</fullName>
    </recommendedName>
</protein>
<gene>
    <name evidence="17" type="ORF">PARMNEM_LOCUS7873</name>
</gene>
<evidence type="ECO:0000256" key="4">
    <source>
        <dbReference type="ARBA" id="ARBA00004406"/>
    </source>
</evidence>
<organism evidence="17 18">
    <name type="scientific">Parnassius mnemosyne</name>
    <name type="common">clouded apollo</name>
    <dbReference type="NCBI Taxonomy" id="213953"/>
    <lineage>
        <taxon>Eukaryota</taxon>
        <taxon>Metazoa</taxon>
        <taxon>Ecdysozoa</taxon>
        <taxon>Arthropoda</taxon>
        <taxon>Hexapoda</taxon>
        <taxon>Insecta</taxon>
        <taxon>Pterygota</taxon>
        <taxon>Neoptera</taxon>
        <taxon>Endopterygota</taxon>
        <taxon>Lepidoptera</taxon>
        <taxon>Glossata</taxon>
        <taxon>Ditrysia</taxon>
        <taxon>Papilionoidea</taxon>
        <taxon>Papilionidae</taxon>
        <taxon>Parnassiinae</taxon>
        <taxon>Parnassini</taxon>
        <taxon>Parnassius</taxon>
        <taxon>Driopa</taxon>
    </lineage>
</organism>
<reference evidence="17 18" key="1">
    <citation type="submission" date="2023-11" db="EMBL/GenBank/DDBJ databases">
        <authorList>
            <person name="Hedman E."/>
            <person name="Englund M."/>
            <person name="Stromberg M."/>
            <person name="Nyberg Akerstrom W."/>
            <person name="Nylinder S."/>
            <person name="Jareborg N."/>
            <person name="Kallberg Y."/>
            <person name="Kronander E."/>
        </authorList>
    </citation>
    <scope>NUCLEOTIDE SEQUENCE [LARGE SCALE GENOMIC DNA]</scope>
</reference>
<proteinExistence type="inferred from homology"/>
<dbReference type="PRINTS" id="PR00385">
    <property type="entry name" value="P450"/>
</dbReference>
<keyword evidence="6 14" id="KW-0349">Heme</keyword>
<dbReference type="Pfam" id="PF00067">
    <property type="entry name" value="p450"/>
    <property type="match status" value="1"/>
</dbReference>
<comment type="function">
    <text evidence="2">May be involved in the metabolism of insect hormones and in the breakdown of synthetic insecticides.</text>
</comment>
<evidence type="ECO:0000256" key="12">
    <source>
        <dbReference type="ARBA" id="ARBA00023033"/>
    </source>
</evidence>
<dbReference type="GO" id="GO:0005506">
    <property type="term" value="F:iron ion binding"/>
    <property type="evidence" value="ECO:0007669"/>
    <property type="project" value="InterPro"/>
</dbReference>
<keyword evidence="11 14" id="KW-0408">Iron</keyword>
<dbReference type="CDD" id="cd20628">
    <property type="entry name" value="CYP4"/>
    <property type="match status" value="1"/>
</dbReference>
<evidence type="ECO:0008006" key="19">
    <source>
        <dbReference type="Google" id="ProtNLM"/>
    </source>
</evidence>
<evidence type="ECO:0000313" key="17">
    <source>
        <dbReference type="EMBL" id="CAK1586991.1"/>
    </source>
</evidence>
<evidence type="ECO:0000256" key="5">
    <source>
        <dbReference type="ARBA" id="ARBA00010617"/>
    </source>
</evidence>
<dbReference type="InterPro" id="IPR017972">
    <property type="entry name" value="Cyt_P450_CS"/>
</dbReference>
<evidence type="ECO:0000256" key="7">
    <source>
        <dbReference type="ARBA" id="ARBA00022723"/>
    </source>
</evidence>
<sequence>MIILVVLVVILCLYLAHWRANAKRLDRATASLPVPPCLPVLGNAMIFLGDGEKVVKNIEDIAQICYKNKGAVKIWLGPKLYVAIGNAEDAKIVLENCLDKDRVYRFLRPWLGRGLFIAPLNLWKSHRKVLLPIFHNKVIEEYLGVIGERAEILVERLSKEVNKEYFDVLQYVTACTLDIVFETAMGEEMDVQHSTDSPYLRARHTVMTILNMRFFKLWLQPDCLFNLTPYAKQLRENIAYTHKFTDEVVRKRRMEYERNKSISTEQSDGKLRAVLDMLFDREIKFTDDQLREHIDSITIAGNDTTALVIAYTLVLLGMHQNVQDKVIQEQEAIFGMSKRKVNKDDINNMNYLERVIKESMRLYSVVPIIARKIDRELYLPHCGVQLPAGTSAVIGVFGIHRSKAEWGPSAEEFDPDRFLPERSNERHPAAYLPFSYGLRNCIGRNFGMIIAKTIISNVIRSYKIDATGIGPLKMEILLFPINGHQIRLTRR</sequence>